<dbReference type="Gene3D" id="3.90.228.10">
    <property type="match status" value="1"/>
</dbReference>
<dbReference type="SUPFAM" id="SSF100920">
    <property type="entry name" value="Heat shock protein 70kD (HSP70), peptide-binding domain"/>
    <property type="match status" value="1"/>
</dbReference>
<dbReference type="InterPro" id="IPR042855">
    <property type="entry name" value="V_SNARE_CC"/>
</dbReference>
<feature type="compositionally biased region" description="Pro residues" evidence="7">
    <location>
        <begin position="1890"/>
        <end position="1910"/>
    </location>
</feature>
<dbReference type="InterPro" id="IPR036616">
    <property type="entry name" value="Poly(ADP-ribose)pol_reg_dom_sf"/>
</dbReference>
<evidence type="ECO:0000259" key="10">
    <source>
        <dbReference type="PROSITE" id="PS50892"/>
    </source>
</evidence>
<dbReference type="KEGG" id="cvn:111100311"/>
<feature type="region of interest" description="Disordered" evidence="7">
    <location>
        <begin position="1863"/>
        <end position="1970"/>
    </location>
</feature>
<dbReference type="PRINTS" id="PR00301">
    <property type="entry name" value="HEATSHOCK70"/>
</dbReference>
<feature type="region of interest" description="Disordered" evidence="7">
    <location>
        <begin position="1215"/>
        <end position="1262"/>
    </location>
</feature>
<comment type="function">
    <text evidence="1">Actins are highly conserved proteins that are involved in various types of cell motility and are ubiquitously expressed in all eukaryotic cells.</text>
</comment>
<feature type="compositionally biased region" description="Low complexity" evidence="7">
    <location>
        <begin position="1778"/>
        <end position="1792"/>
    </location>
</feature>
<feature type="compositionally biased region" description="Low complexity" evidence="7">
    <location>
        <begin position="1912"/>
        <end position="1922"/>
    </location>
</feature>
<sequence length="2420" mass="265105">MMAGVFSGCQIVLDLSTSVGFKKKQEIRKTITENGGVISYIVTKKSTHIVLNDVEKADVSYKCKMATKFHIPVVSLDFIFDCVSQGKQLDSDDYLLVGKTKAQEFSSGKISAGKSGLKMDGTKKKLVSTFNPKSVKAWSERDKNMPPYDSESAEVAKFSMLQKYDKKTHTSQFYVLEIHAFTRVTALDNRDPPPRFCVCSHTGSVEDAQEKPDTGKKEFRFVQTSEEALSVYSYLHKQMTDPPHSMRVCRKPPCQNLGSRKFQKMILEYGMEELELSAPVEELMHHIWQEAGGEIEEILSSPLQSIKLDQVEKATAILTQMKDNQSDDSKLPGLFEEFYASLPHRPQYQIKTFSLSWLARKLDLCQLIRDVVSVSEATNWSTRGNAEAQYKALRCQISHLPGGLPKPIREVLNLKEGDVMNIQNVFAICRPSEKDQFRSDLESRPLFHASNVENFVGILSRGLLMPKVVVDDYGGKRTDPGMLGHGIYFASSASTSIKYSKPSKTRNTRMMLVNQVALGNSLDVYKHQRDLTMPPSGYDSVHGVASGEGVESEFKDDEYVVYSTDQQMLSYLVEFTVGAELPDEISLDTKLMEAEETLAETNIDIKDVQNVTDPLSKVKFGLVSNDDTPVSLDEAHIRARLVDLAGEVVVFQKYSNNSDQALEAKYVFPLDDMAAVCGFEAFINGKHIVGEVKEKETAHREYKEAIREGHGAYLMDQDEETPEVFTVSVGNLPPQAVVVIKITYVTELQVEGELINFRLPGSVAPWKQKYVDTPEFKDKDWDTVQVTEGKCSVAICVDMPFDIRSLECPTHKIRVKKTLTKAVVALDKDQMIGDGFQLLIGLAEIHVPRMWVESNEGESQACMLTFFPEFEADEESEVEVVLMIDSSNSMKDSALQDAKKAALLTLHHINPSWRVNVVSFGTAFSELFPSSQPANKFNKQAARQFIQKLQATQGNTELCRPLNSYYLLKPESSTGNIFLLSDGHINNEETTLAKISQNFQHTRVFTMGISAVANRHLLKALARVGAGSFEFLDSKFKSKWEDKVKSQLQKAAQPVLTSVSVDWRHDDSHAAPIQAPQQITSLFSGSRQVIYGFVDNCYMATLKAEIGGQEISTVVSTSDLSVTQGKILHRLTAKGVIRDWEDGVLSPDRTGHEVKKMNLKQYIIELSKKYAIVTSLTSFVAIEKREKDEDVSESAPDMEDLLDEEEVDLFEYLDWDGEMPEDSSDSEDKAEYRKKEASSDDDDFEESEESGEEMEEEGVLVGRSSARIEAVCDMMDEDISEEDIYSLSNGLYDEMPDINEDYELDGLECEYKSDSSNDYEAVPETVVMDMGSLFMKAGFAGDSTPRAEFESTVGRPRHRGVMVGMGQKDAYVGKEVTGSRPTVGRVLEPQNKQMTTANDEEEEDDFGFNLFEDYSVELRGLEKKDLDFTRQNVDQVLERGEKISNLEERAAALETSAIQFEVSEGKLRRKQSRTISKHETLESAMESSGFGFRSAQPQSTPSDLSGSSGLFGAAQPQTALSAPLRSSGFGFGVTQQHSASSAPLGSSGFGFGVAQQQSAPSVPVASSGFGFGVAQQHSAPSAPFGSSGFGFGVAQQQSAPSAPLGSSGFGFGVAQQQSAPSAPFGSSGFGFGVTQQHSAPSASLGSSGFGFGAAQQQSAPSAPFGSSGFGFADAQQHSAPSASMGSSGFGFGVTQHYSAPSASLGSSGFGFGAAQQQSAPSAPFGSSGYAPRGSSGFGFGVAQQQSAPSVPMASSGFGFGVTQQQSASMASSRFGFGAPQQQSAPSAPMASSGFGFGVTQQKAAPSSQSNYKEQNFLSHTGFRTESSIDTVLKDGELPLQKEQPATLFCHSIRRSLSPARLLGRGKAADGSPPQSPTPRYPQPLTTRGIRPPPPKGPPPPGAPPPPPRVPFRPRMAAGLLPSAPFPLSAPPTPPPLGLITRGAPPSPPLPAPSKSSRPKPPLKTEALKESTVSWRDEAAAAARIRLGGSALRSEYRRSEMEPEQDLAPRGFVEEMPKSHTMIPIESDFLLDTCEKMPGKKVKKKKRTFTNGRNSETVLLEEREAARRSSSDLLLLDVTPLSLGVEDARGNFAVIIHRNSTIPCRKCLDFTCGDYEQNTADVRVYEGCFKEAKKNNLLGHLEVNSKPGKPGELWLEVQMDIDANGLLTVTVKNAESVCLQSLIVKEDTRSLSQETIKEMVARGDEKVMFTKPQFYSKTSELPSLPRIRIEEVGDDISSHGIGVSVTSVKKSSSPSISLESLLSLFNIQEDNLWKPGHSLEDMFGIDIIKCRDILQKAGLQSLGKTVADEVLQILSSALALLLILKTITPELFPLDFSHPLVMTSAYMTALEKLRDMNPETMLAVEGKLEASLKAYINKRQKYDWVCDMLELGHSWEEVAGKMLGYPTTSTLLQSPVYIPVK</sequence>
<dbReference type="Pfam" id="PF00012">
    <property type="entry name" value="HSP70"/>
    <property type="match status" value="1"/>
</dbReference>
<dbReference type="SMART" id="SM00292">
    <property type="entry name" value="BRCT"/>
    <property type="match status" value="1"/>
</dbReference>
<dbReference type="OrthoDB" id="1729737at2759"/>
<dbReference type="Pfam" id="PF00957">
    <property type="entry name" value="Synaptobrevin"/>
    <property type="match status" value="1"/>
</dbReference>
<name>A0A8B8ACU9_CRAVI</name>
<evidence type="ECO:0000256" key="2">
    <source>
        <dbReference type="ARBA" id="ARBA00007381"/>
    </source>
</evidence>
<accession>A0A8B8ACU9</accession>
<feature type="domain" description="VIT" evidence="12">
    <location>
        <begin position="616"/>
        <end position="746"/>
    </location>
</feature>
<evidence type="ECO:0000313" key="14">
    <source>
        <dbReference type="RefSeq" id="XP_022287749.1"/>
    </source>
</evidence>
<feature type="compositionally biased region" description="Acidic residues" evidence="7">
    <location>
        <begin position="1215"/>
        <end position="1225"/>
    </location>
</feature>
<feature type="domain" description="VWFA" evidence="9">
    <location>
        <begin position="879"/>
        <end position="1048"/>
    </location>
</feature>
<dbReference type="PANTHER" id="PTHR46530">
    <property type="entry name" value="PROTEIN MONO-ADP-RIBOSYLTRANSFERASE PARP4"/>
    <property type="match status" value="1"/>
</dbReference>
<dbReference type="InterPro" id="IPR029047">
    <property type="entry name" value="HSP70_peptide-bd_sf"/>
</dbReference>
<dbReference type="SUPFAM" id="SSF52113">
    <property type="entry name" value="BRCT domain"/>
    <property type="match status" value="1"/>
</dbReference>
<dbReference type="Gene3D" id="3.30.420.40">
    <property type="match status" value="1"/>
</dbReference>
<dbReference type="Gene3D" id="3.40.50.10190">
    <property type="entry name" value="BRCT domain"/>
    <property type="match status" value="1"/>
</dbReference>
<proteinExistence type="inferred from homology"/>
<dbReference type="Pfam" id="PF00022">
    <property type="entry name" value="Actin"/>
    <property type="match status" value="1"/>
</dbReference>
<feature type="compositionally biased region" description="Polar residues" evidence="7">
    <location>
        <begin position="1495"/>
        <end position="1508"/>
    </location>
</feature>
<dbReference type="InterPro" id="IPR036465">
    <property type="entry name" value="vWFA_dom_sf"/>
</dbReference>
<dbReference type="SUPFAM" id="SSF53300">
    <property type="entry name" value="vWA-like"/>
    <property type="match status" value="1"/>
</dbReference>
<dbReference type="PROSITE" id="PS51059">
    <property type="entry name" value="PARP_CATALYTIC"/>
    <property type="match status" value="1"/>
</dbReference>
<dbReference type="Pfam" id="PF00644">
    <property type="entry name" value="PARP"/>
    <property type="match status" value="1"/>
</dbReference>
<dbReference type="InterPro" id="IPR002035">
    <property type="entry name" value="VWF_A"/>
</dbReference>
<protein>
    <recommendedName>
        <fullName evidence="6">Poly [ADP-ribose] polymerase</fullName>
        <shortName evidence="6">PARP</shortName>
        <ecNumber evidence="6">2.4.2.-</ecNumber>
    </recommendedName>
</protein>
<dbReference type="PANTHER" id="PTHR46530:SF1">
    <property type="entry name" value="PROTEIN MONO-ADP-RIBOSYLTRANSFERASE PARP4"/>
    <property type="match status" value="1"/>
</dbReference>
<evidence type="ECO:0000313" key="13">
    <source>
        <dbReference type="Proteomes" id="UP000694844"/>
    </source>
</evidence>
<keyword evidence="5" id="KW-0175">Coiled coil</keyword>
<dbReference type="RefSeq" id="XP_022287749.1">
    <property type="nucleotide sequence ID" value="XM_022432041.1"/>
</dbReference>
<dbReference type="InterPro" id="IPR004000">
    <property type="entry name" value="Actin"/>
</dbReference>
<dbReference type="SMART" id="SM00327">
    <property type="entry name" value="VWA"/>
    <property type="match status" value="1"/>
</dbReference>
<dbReference type="Pfam" id="PF13768">
    <property type="entry name" value="VWA_3"/>
    <property type="match status" value="1"/>
</dbReference>
<dbReference type="SUPFAM" id="SSF56399">
    <property type="entry name" value="ADP-ribosylation"/>
    <property type="match status" value="1"/>
</dbReference>
<dbReference type="PROSITE" id="PS50892">
    <property type="entry name" value="V_SNARE"/>
    <property type="match status" value="1"/>
</dbReference>
<keyword evidence="3" id="KW-0547">Nucleotide-binding</keyword>
<dbReference type="PROSITE" id="PS51468">
    <property type="entry name" value="VIT"/>
    <property type="match status" value="1"/>
</dbReference>
<evidence type="ECO:0000259" key="12">
    <source>
        <dbReference type="PROSITE" id="PS51468"/>
    </source>
</evidence>
<dbReference type="SUPFAM" id="SSF47587">
    <property type="entry name" value="Domain of poly(ADP-ribose) polymerase"/>
    <property type="match status" value="1"/>
</dbReference>
<dbReference type="InterPro" id="IPR013694">
    <property type="entry name" value="VIT"/>
</dbReference>
<feature type="domain" description="PARP catalytic" evidence="11">
    <location>
        <begin position="384"/>
        <end position="584"/>
    </location>
</feature>
<dbReference type="EC" id="2.4.2.-" evidence="6"/>
<evidence type="ECO:0000256" key="5">
    <source>
        <dbReference type="PROSITE-ProRule" id="PRU00290"/>
    </source>
</evidence>
<dbReference type="InterPro" id="IPR043129">
    <property type="entry name" value="ATPase_NBD"/>
</dbReference>
<dbReference type="GO" id="GO:0003950">
    <property type="term" value="F:NAD+ poly-ADP-ribosyltransferase activity"/>
    <property type="evidence" value="ECO:0007669"/>
    <property type="project" value="UniProtKB-UniRule"/>
</dbReference>
<evidence type="ECO:0000259" key="8">
    <source>
        <dbReference type="PROSITE" id="PS50172"/>
    </source>
</evidence>
<feature type="domain" description="V-SNARE coiled-coil homology" evidence="10">
    <location>
        <begin position="1414"/>
        <end position="1474"/>
    </location>
</feature>
<keyword evidence="6" id="KW-0328">Glycosyltransferase</keyword>
<dbReference type="SUPFAM" id="SSF53067">
    <property type="entry name" value="Actin-like ATPase domain"/>
    <property type="match status" value="1"/>
</dbReference>
<evidence type="ECO:0000259" key="9">
    <source>
        <dbReference type="PROSITE" id="PS50234"/>
    </source>
</evidence>
<dbReference type="PROSITE" id="PS50172">
    <property type="entry name" value="BRCT"/>
    <property type="match status" value="1"/>
</dbReference>
<dbReference type="GeneID" id="111100311"/>
<dbReference type="Pfam" id="PF08487">
    <property type="entry name" value="VIT"/>
    <property type="match status" value="1"/>
</dbReference>
<dbReference type="PROSITE" id="PS50234">
    <property type="entry name" value="VWFA"/>
    <property type="match status" value="1"/>
</dbReference>
<feature type="compositionally biased region" description="Pro residues" evidence="7">
    <location>
        <begin position="1923"/>
        <end position="1936"/>
    </location>
</feature>
<evidence type="ECO:0000256" key="1">
    <source>
        <dbReference type="ARBA" id="ARBA00003520"/>
    </source>
</evidence>
<feature type="compositionally biased region" description="Basic and acidic residues" evidence="7">
    <location>
        <begin position="1226"/>
        <end position="1238"/>
    </location>
</feature>
<keyword evidence="6" id="KW-0808">Transferase</keyword>
<dbReference type="InterPro" id="IPR036420">
    <property type="entry name" value="BRCT_dom_sf"/>
</dbReference>
<gene>
    <name evidence="14" type="primary">LOC111100311</name>
</gene>
<dbReference type="GO" id="GO:0140662">
    <property type="term" value="F:ATP-dependent protein folding chaperone"/>
    <property type="evidence" value="ECO:0007669"/>
    <property type="project" value="InterPro"/>
</dbReference>
<dbReference type="InterPro" id="IPR031273">
    <property type="entry name" value="PARP4"/>
</dbReference>
<keyword evidence="6" id="KW-0520">NAD</keyword>
<dbReference type="Proteomes" id="UP000694844">
    <property type="component" value="Chromosome 6"/>
</dbReference>
<organism evidence="13 14">
    <name type="scientific">Crassostrea virginica</name>
    <name type="common">Eastern oyster</name>
    <dbReference type="NCBI Taxonomy" id="6565"/>
    <lineage>
        <taxon>Eukaryota</taxon>
        <taxon>Metazoa</taxon>
        <taxon>Spiralia</taxon>
        <taxon>Lophotrochozoa</taxon>
        <taxon>Mollusca</taxon>
        <taxon>Bivalvia</taxon>
        <taxon>Autobranchia</taxon>
        <taxon>Pteriomorphia</taxon>
        <taxon>Ostreida</taxon>
        <taxon>Ostreoidea</taxon>
        <taxon>Ostreidae</taxon>
        <taxon>Crassostrea</taxon>
    </lineage>
</organism>
<feature type="domain" description="BRCT" evidence="8">
    <location>
        <begin position="1"/>
        <end position="96"/>
    </location>
</feature>
<dbReference type="SMART" id="SM00609">
    <property type="entry name" value="VIT"/>
    <property type="match status" value="1"/>
</dbReference>
<evidence type="ECO:0000256" key="4">
    <source>
        <dbReference type="ARBA" id="ARBA00022840"/>
    </source>
</evidence>
<reference evidence="14" key="1">
    <citation type="submission" date="2025-08" db="UniProtKB">
        <authorList>
            <consortium name="RefSeq"/>
        </authorList>
    </citation>
    <scope>IDENTIFICATION</scope>
    <source>
        <tissue evidence="14">Whole sample</tissue>
    </source>
</reference>
<keyword evidence="4" id="KW-0067">ATP-binding</keyword>
<dbReference type="Gene3D" id="2.60.34.10">
    <property type="entry name" value="Substrate Binding Domain Of DNAk, Chain A, domain 1"/>
    <property type="match status" value="1"/>
</dbReference>
<dbReference type="Pfam" id="PF00533">
    <property type="entry name" value="BRCT"/>
    <property type="match status" value="1"/>
</dbReference>
<feature type="region of interest" description="Disordered" evidence="7">
    <location>
        <begin position="1772"/>
        <end position="1793"/>
    </location>
</feature>
<dbReference type="InterPro" id="IPR013126">
    <property type="entry name" value="Hsp_70_fam"/>
</dbReference>
<dbReference type="InterPro" id="IPR001357">
    <property type="entry name" value="BRCT_dom"/>
</dbReference>
<evidence type="ECO:0000259" key="11">
    <source>
        <dbReference type="PROSITE" id="PS51059"/>
    </source>
</evidence>
<feature type="compositionally biased region" description="Acidic residues" evidence="7">
    <location>
        <begin position="1239"/>
        <end position="1258"/>
    </location>
</feature>
<dbReference type="SUPFAM" id="SSF58038">
    <property type="entry name" value="SNARE fusion complex"/>
    <property type="match status" value="1"/>
</dbReference>
<dbReference type="GO" id="GO:0005524">
    <property type="term" value="F:ATP binding"/>
    <property type="evidence" value="ECO:0007669"/>
    <property type="project" value="UniProtKB-KW"/>
</dbReference>
<dbReference type="CDD" id="cd17726">
    <property type="entry name" value="BRCT_PARP4_like"/>
    <property type="match status" value="1"/>
</dbReference>
<dbReference type="Gene3D" id="3.40.50.410">
    <property type="entry name" value="von Willebrand factor, type A domain"/>
    <property type="match status" value="1"/>
</dbReference>
<dbReference type="InterPro" id="IPR012317">
    <property type="entry name" value="Poly(ADP-ribose)pol_cat_dom"/>
</dbReference>
<feature type="region of interest" description="Disordered" evidence="7">
    <location>
        <begin position="1471"/>
        <end position="1511"/>
    </location>
</feature>
<dbReference type="GO" id="GO:0005737">
    <property type="term" value="C:cytoplasm"/>
    <property type="evidence" value="ECO:0007669"/>
    <property type="project" value="TreeGrafter"/>
</dbReference>
<evidence type="ECO:0000256" key="3">
    <source>
        <dbReference type="ARBA" id="ARBA00022741"/>
    </source>
</evidence>
<evidence type="ECO:0000256" key="6">
    <source>
        <dbReference type="RuleBase" id="RU362114"/>
    </source>
</evidence>
<dbReference type="Gene3D" id="1.20.5.110">
    <property type="match status" value="1"/>
</dbReference>
<comment type="similarity">
    <text evidence="2">Belongs to the heat shock protein 70 family.</text>
</comment>
<keyword evidence="13" id="KW-1185">Reference proteome</keyword>
<evidence type="ECO:0000256" key="7">
    <source>
        <dbReference type="SAM" id="MobiDB-lite"/>
    </source>
</evidence>